<reference evidence="3" key="2">
    <citation type="journal article" date="2017" name="Nat. Plants">
        <title>The Aegilops tauschii genome reveals multiple impacts of transposons.</title>
        <authorList>
            <person name="Zhao G."/>
            <person name="Zou C."/>
            <person name="Li K."/>
            <person name="Wang K."/>
            <person name="Li T."/>
            <person name="Gao L."/>
            <person name="Zhang X."/>
            <person name="Wang H."/>
            <person name="Yang Z."/>
            <person name="Liu X."/>
            <person name="Jiang W."/>
            <person name="Mao L."/>
            <person name="Kong X."/>
            <person name="Jiao Y."/>
            <person name="Jia J."/>
        </authorList>
    </citation>
    <scope>NUCLEOTIDE SEQUENCE [LARGE SCALE GENOMIC DNA]</scope>
    <source>
        <strain evidence="3">cv. AL8/78</strain>
    </source>
</reference>
<dbReference type="Gramene" id="AET2Gv20177500.3">
    <property type="protein sequence ID" value="AET2Gv20177500.3"/>
    <property type="gene ID" value="AET2Gv20177500"/>
</dbReference>
<dbReference type="RefSeq" id="XP_073364007.1">
    <property type="nucleotide sequence ID" value="XM_073507906.1"/>
</dbReference>
<dbReference type="Gramene" id="AET2Gv20177500.4">
    <property type="protein sequence ID" value="AET2Gv20177500.4"/>
    <property type="gene ID" value="AET2Gv20177500"/>
</dbReference>
<dbReference type="EnsemblPlants" id="AET2Gv20177500.10">
    <property type="protein sequence ID" value="AET2Gv20177500.10"/>
    <property type="gene ID" value="AET2Gv20177500"/>
</dbReference>
<protein>
    <recommendedName>
        <fullName evidence="1">RCHY1 zinc-ribbon domain-containing protein</fullName>
    </recommendedName>
</protein>
<dbReference type="Pfam" id="PF14599">
    <property type="entry name" value="zinc_ribbon_6"/>
    <property type="match status" value="1"/>
</dbReference>
<dbReference type="RefSeq" id="XP_073364013.1">
    <property type="nucleotide sequence ID" value="XM_073507912.1"/>
</dbReference>
<dbReference type="Gramene" id="AET2Gv20177500.9">
    <property type="protein sequence ID" value="AET2Gv20177500.9"/>
    <property type="gene ID" value="AET2Gv20177500"/>
</dbReference>
<dbReference type="RefSeq" id="XP_073364009.1">
    <property type="nucleotide sequence ID" value="XM_073507908.1"/>
</dbReference>
<dbReference type="EnsemblPlants" id="AET2Gv20177500.9">
    <property type="protein sequence ID" value="AET2Gv20177500.9"/>
    <property type="gene ID" value="AET2Gv20177500"/>
</dbReference>
<reference evidence="3" key="1">
    <citation type="journal article" date="2014" name="Science">
        <title>Ancient hybridizations among the ancestral genomes of bread wheat.</title>
        <authorList>
            <consortium name="International Wheat Genome Sequencing Consortium,"/>
            <person name="Marcussen T."/>
            <person name="Sandve S.R."/>
            <person name="Heier L."/>
            <person name="Spannagl M."/>
            <person name="Pfeifer M."/>
            <person name="Jakobsen K.S."/>
            <person name="Wulff B.B."/>
            <person name="Steuernagel B."/>
            <person name="Mayer K.F."/>
            <person name="Olsen O.A."/>
        </authorList>
    </citation>
    <scope>NUCLEOTIDE SEQUENCE [LARGE SCALE GENOMIC DNA]</scope>
    <source>
        <strain evidence="3">cv. AL8/78</strain>
    </source>
</reference>
<dbReference type="Gramene" id="AET2Gv20177500.10">
    <property type="protein sequence ID" value="AET2Gv20177500.10"/>
    <property type="gene ID" value="AET2Gv20177500"/>
</dbReference>
<dbReference type="EnsemblPlants" id="AET2Gv20177500.19">
    <property type="protein sequence ID" value="AET2Gv20177500.19"/>
    <property type="gene ID" value="AET2Gv20177500"/>
</dbReference>
<dbReference type="RefSeq" id="XP_073364015.1">
    <property type="nucleotide sequence ID" value="XM_073507914.1"/>
</dbReference>
<dbReference type="EnsemblPlants" id="AET2Gv20177500.16">
    <property type="protein sequence ID" value="AET2Gv20177500.16"/>
    <property type="gene ID" value="AET2Gv20177500"/>
</dbReference>
<evidence type="ECO:0000313" key="2">
    <source>
        <dbReference type="EnsemblPlants" id="AET2Gv20177500.16"/>
    </source>
</evidence>
<dbReference type="Gramene" id="AET2Gv20177500.20">
    <property type="protein sequence ID" value="AET2Gv20177500.20"/>
    <property type="gene ID" value="AET2Gv20177500"/>
</dbReference>
<accession>A0A453AKU7</accession>
<feature type="domain" description="RCHY1 zinc-ribbon" evidence="1">
    <location>
        <begin position="25"/>
        <end position="66"/>
    </location>
</feature>
<dbReference type="Proteomes" id="UP000015105">
    <property type="component" value="Chromosome 2D"/>
</dbReference>
<dbReference type="Gramene" id="AET2Gv20177500.28">
    <property type="protein sequence ID" value="AET2Gv20177500.28"/>
    <property type="gene ID" value="AET2Gv20177500"/>
</dbReference>
<dbReference type="RefSeq" id="XP_073364008.1">
    <property type="nucleotide sequence ID" value="XM_073507907.1"/>
</dbReference>
<reference evidence="2" key="3">
    <citation type="journal article" date="2017" name="Nature">
        <title>Genome sequence of the progenitor of the wheat D genome Aegilops tauschii.</title>
        <authorList>
            <person name="Luo M.C."/>
            <person name="Gu Y.Q."/>
            <person name="Puiu D."/>
            <person name="Wang H."/>
            <person name="Twardziok S.O."/>
            <person name="Deal K.R."/>
            <person name="Huo N."/>
            <person name="Zhu T."/>
            <person name="Wang L."/>
            <person name="Wang Y."/>
            <person name="McGuire P.E."/>
            <person name="Liu S."/>
            <person name="Long H."/>
            <person name="Ramasamy R.K."/>
            <person name="Rodriguez J.C."/>
            <person name="Van S.L."/>
            <person name="Yuan L."/>
            <person name="Wang Z."/>
            <person name="Xia Z."/>
            <person name="Xiao L."/>
            <person name="Anderson O.D."/>
            <person name="Ouyang S."/>
            <person name="Liang Y."/>
            <person name="Zimin A.V."/>
            <person name="Pertea G."/>
            <person name="Qi P."/>
            <person name="Bennetzen J.L."/>
            <person name="Dai X."/>
            <person name="Dawson M.W."/>
            <person name="Muller H.G."/>
            <person name="Kugler K."/>
            <person name="Rivarola-Duarte L."/>
            <person name="Spannagl M."/>
            <person name="Mayer K.F.X."/>
            <person name="Lu F.H."/>
            <person name="Bevan M.W."/>
            <person name="Leroy P."/>
            <person name="Li P."/>
            <person name="You F.M."/>
            <person name="Sun Q."/>
            <person name="Liu Z."/>
            <person name="Lyons E."/>
            <person name="Wicker T."/>
            <person name="Salzberg S.L."/>
            <person name="Devos K.M."/>
            <person name="Dvorak J."/>
        </authorList>
    </citation>
    <scope>NUCLEOTIDE SEQUENCE [LARGE SCALE GENOMIC DNA]</scope>
    <source>
        <strain evidence="2">cv. AL8/78</strain>
    </source>
</reference>
<name>A0A453AKU7_AEGTS</name>
<dbReference type="OrthoDB" id="695138at2759"/>
<dbReference type="Gramene" id="AET2Gv20177500.11">
    <property type="protein sequence ID" value="AET2Gv20177500.11"/>
    <property type="gene ID" value="AET2Gv20177500"/>
</dbReference>
<dbReference type="AlphaFoldDB" id="A0A453AKU7"/>
<dbReference type="EnsemblPlants" id="AET2Gv20177500.4">
    <property type="protein sequence ID" value="AET2Gv20177500.4"/>
    <property type="gene ID" value="AET2Gv20177500"/>
</dbReference>
<dbReference type="EnsemblPlants" id="AET2Gv20177500.3">
    <property type="protein sequence ID" value="AET2Gv20177500.3"/>
    <property type="gene ID" value="AET2Gv20177500"/>
</dbReference>
<sequence length="132" mass="14513">MKTSRRGDAGVGIREGPICSKSLGDMTVYFGMLDGLLAAEELPEVYFGIYRNRCQDILCNDCGKKGFLGSTGCITNAPPVARTTPELSRPRHQIVPCRINRSADEDVDEDEVEPLPGAISFWRLFNFADGLD</sequence>
<dbReference type="Gramene" id="AET2Gv20177500.17">
    <property type="protein sequence ID" value="AET2Gv20177500.17"/>
    <property type="gene ID" value="AET2Gv20177500"/>
</dbReference>
<proteinExistence type="predicted"/>
<reference evidence="2" key="5">
    <citation type="journal article" date="2021" name="G3 (Bethesda)">
        <title>Aegilops tauschii genome assembly Aet v5.0 features greater sequence contiguity and improved annotation.</title>
        <authorList>
            <person name="Wang L."/>
            <person name="Zhu T."/>
            <person name="Rodriguez J.C."/>
            <person name="Deal K.R."/>
            <person name="Dubcovsky J."/>
            <person name="McGuire P.E."/>
            <person name="Lux T."/>
            <person name="Spannagl M."/>
            <person name="Mayer K.F.X."/>
            <person name="Baldrich P."/>
            <person name="Meyers B.C."/>
            <person name="Huo N."/>
            <person name="Gu Y.Q."/>
            <person name="Zhou H."/>
            <person name="Devos K.M."/>
            <person name="Bennetzen J.L."/>
            <person name="Unver T."/>
            <person name="Budak H."/>
            <person name="Gulick P.J."/>
            <person name="Galiba G."/>
            <person name="Kalapos B."/>
            <person name="Nelson D.R."/>
            <person name="Li P."/>
            <person name="You F.M."/>
            <person name="Luo M.C."/>
            <person name="Dvorak J."/>
        </authorList>
    </citation>
    <scope>NUCLEOTIDE SEQUENCE [LARGE SCALE GENOMIC DNA]</scope>
    <source>
        <strain evidence="2">cv. AL8/78</strain>
    </source>
</reference>
<dbReference type="Gramene" id="AET2Gv20177500.19">
    <property type="protein sequence ID" value="AET2Gv20177500.19"/>
    <property type="gene ID" value="AET2Gv20177500"/>
</dbReference>
<dbReference type="RefSeq" id="XP_073364012.1">
    <property type="nucleotide sequence ID" value="XM_073507911.1"/>
</dbReference>
<evidence type="ECO:0000313" key="3">
    <source>
        <dbReference type="Proteomes" id="UP000015105"/>
    </source>
</evidence>
<keyword evidence="3" id="KW-1185">Reference proteome</keyword>
<dbReference type="RefSeq" id="XP_073364014.1">
    <property type="nucleotide sequence ID" value="XM_073507913.1"/>
</dbReference>
<dbReference type="GeneID" id="109763870"/>
<organism evidence="2 3">
    <name type="scientific">Aegilops tauschii subsp. strangulata</name>
    <name type="common">Goatgrass</name>
    <dbReference type="NCBI Taxonomy" id="200361"/>
    <lineage>
        <taxon>Eukaryota</taxon>
        <taxon>Viridiplantae</taxon>
        <taxon>Streptophyta</taxon>
        <taxon>Embryophyta</taxon>
        <taxon>Tracheophyta</taxon>
        <taxon>Spermatophyta</taxon>
        <taxon>Magnoliopsida</taxon>
        <taxon>Liliopsida</taxon>
        <taxon>Poales</taxon>
        <taxon>Poaceae</taxon>
        <taxon>BOP clade</taxon>
        <taxon>Pooideae</taxon>
        <taxon>Triticodae</taxon>
        <taxon>Triticeae</taxon>
        <taxon>Triticinae</taxon>
        <taxon>Aegilops</taxon>
    </lineage>
</organism>
<dbReference type="EnsemblPlants" id="AET2Gv20177500.17">
    <property type="protein sequence ID" value="AET2Gv20177500.17"/>
    <property type="gene ID" value="AET2Gv20177500"/>
</dbReference>
<dbReference type="RefSeq" id="XP_073364011.1">
    <property type="nucleotide sequence ID" value="XM_073507910.1"/>
</dbReference>
<dbReference type="Gramene" id="AET2Gv20177500.16">
    <property type="protein sequence ID" value="AET2Gv20177500.16"/>
    <property type="gene ID" value="AET2Gv20177500"/>
</dbReference>
<dbReference type="EnsemblPlants" id="AET2Gv20177500.23">
    <property type="protein sequence ID" value="AET2Gv20177500.23"/>
    <property type="gene ID" value="AET2Gv20177500"/>
</dbReference>
<reference evidence="2" key="4">
    <citation type="submission" date="2019-03" db="UniProtKB">
        <authorList>
            <consortium name="EnsemblPlants"/>
        </authorList>
    </citation>
    <scope>IDENTIFICATION</scope>
</reference>
<dbReference type="Gramene" id="AET2Gv20177500.23">
    <property type="protein sequence ID" value="AET2Gv20177500.23"/>
    <property type="gene ID" value="AET2Gv20177500"/>
</dbReference>
<dbReference type="STRING" id="200361.A0A453AKU7"/>
<dbReference type="RefSeq" id="XP_073364010.1">
    <property type="nucleotide sequence ID" value="XM_073507909.1"/>
</dbReference>
<dbReference type="OMA" id="MNERVSM"/>
<dbReference type="EnsemblPlants" id="AET2Gv20177500.11">
    <property type="protein sequence ID" value="AET2Gv20177500.11"/>
    <property type="gene ID" value="AET2Gv20177500"/>
</dbReference>
<dbReference type="EnsemblPlants" id="AET2Gv20177500.28">
    <property type="protein sequence ID" value="AET2Gv20177500.28"/>
    <property type="gene ID" value="AET2Gv20177500"/>
</dbReference>
<dbReference type="EnsemblPlants" id="AET2Gv20177500.20">
    <property type="protein sequence ID" value="AET2Gv20177500.20"/>
    <property type="gene ID" value="AET2Gv20177500"/>
</dbReference>
<evidence type="ECO:0000259" key="1">
    <source>
        <dbReference type="Pfam" id="PF14599"/>
    </source>
</evidence>
<dbReference type="InterPro" id="IPR039512">
    <property type="entry name" value="RCHY1_zinc-ribbon"/>
</dbReference>